<evidence type="ECO:0000256" key="1">
    <source>
        <dbReference type="SAM" id="MobiDB-lite"/>
    </source>
</evidence>
<accession>A0A4V6DFY1</accession>
<reference evidence="2 3" key="1">
    <citation type="journal article" date="2019" name="PLoS ONE">
        <title>Comparative genome analysis indicates high evolutionary potential of pathogenicity genes in Colletotrichum tanaceti.</title>
        <authorList>
            <person name="Lelwala R.V."/>
            <person name="Korhonen P.K."/>
            <person name="Young N.D."/>
            <person name="Scott J.B."/>
            <person name="Ades P.A."/>
            <person name="Gasser R.B."/>
            <person name="Taylor P.W.J."/>
        </authorList>
    </citation>
    <scope>NUCLEOTIDE SEQUENCE [LARGE SCALE GENOMIC DNA]</scope>
    <source>
        <strain evidence="2">BRIP57314</strain>
    </source>
</reference>
<keyword evidence="3" id="KW-1185">Reference proteome</keyword>
<feature type="compositionally biased region" description="Polar residues" evidence="1">
    <location>
        <begin position="1"/>
        <end position="17"/>
    </location>
</feature>
<name>A0A4V6DFY1_9PEZI</name>
<sequence length="59" mass="6622">MTTRTNLCRNHGQSMNMTKDAGHSPGLQRLRDLHAVFIDALDRKLAVATTVTILEERIC</sequence>
<comment type="caution">
    <text evidence="2">The sequence shown here is derived from an EMBL/GenBank/DDBJ whole genome shotgun (WGS) entry which is preliminary data.</text>
</comment>
<proteinExistence type="predicted"/>
<gene>
    <name evidence="2" type="ORF">CTA1_12994</name>
</gene>
<feature type="region of interest" description="Disordered" evidence="1">
    <location>
        <begin position="1"/>
        <end position="23"/>
    </location>
</feature>
<dbReference type="EMBL" id="PJEX01000371">
    <property type="protein sequence ID" value="TKW50656.1"/>
    <property type="molecule type" value="Genomic_DNA"/>
</dbReference>
<evidence type="ECO:0000313" key="3">
    <source>
        <dbReference type="Proteomes" id="UP000310108"/>
    </source>
</evidence>
<evidence type="ECO:0000313" key="2">
    <source>
        <dbReference type="EMBL" id="TKW50656.1"/>
    </source>
</evidence>
<organism evidence="2 3">
    <name type="scientific">Colletotrichum tanaceti</name>
    <dbReference type="NCBI Taxonomy" id="1306861"/>
    <lineage>
        <taxon>Eukaryota</taxon>
        <taxon>Fungi</taxon>
        <taxon>Dikarya</taxon>
        <taxon>Ascomycota</taxon>
        <taxon>Pezizomycotina</taxon>
        <taxon>Sordariomycetes</taxon>
        <taxon>Hypocreomycetidae</taxon>
        <taxon>Glomerellales</taxon>
        <taxon>Glomerellaceae</taxon>
        <taxon>Colletotrichum</taxon>
        <taxon>Colletotrichum destructivum species complex</taxon>
    </lineage>
</organism>
<protein>
    <submittedName>
        <fullName evidence="2">Uncharacterized protein</fullName>
    </submittedName>
</protein>
<dbReference type="Proteomes" id="UP000310108">
    <property type="component" value="Unassembled WGS sequence"/>
</dbReference>
<dbReference type="AlphaFoldDB" id="A0A4V6DFY1"/>